<protein>
    <submittedName>
        <fullName evidence="1">Putative ADP-sugar pyrophosphatase</fullName>
    </submittedName>
</protein>
<organism evidence="1 2">
    <name type="scientific">Scophthalmus maximus</name>
    <name type="common">Turbot</name>
    <name type="synonym">Psetta maxima</name>
    <dbReference type="NCBI Taxonomy" id="52904"/>
    <lineage>
        <taxon>Eukaryota</taxon>
        <taxon>Metazoa</taxon>
        <taxon>Chordata</taxon>
        <taxon>Craniata</taxon>
        <taxon>Vertebrata</taxon>
        <taxon>Euteleostomi</taxon>
        <taxon>Actinopterygii</taxon>
        <taxon>Neopterygii</taxon>
        <taxon>Teleostei</taxon>
        <taxon>Neoteleostei</taxon>
        <taxon>Acanthomorphata</taxon>
        <taxon>Carangaria</taxon>
        <taxon>Pleuronectiformes</taxon>
        <taxon>Pleuronectoidei</taxon>
        <taxon>Scophthalmidae</taxon>
        <taxon>Scophthalmus</taxon>
    </lineage>
</organism>
<gene>
    <name evidence="1" type="ORF">SMAX5B_003100</name>
</gene>
<evidence type="ECO:0000313" key="2">
    <source>
        <dbReference type="Proteomes" id="UP000246464"/>
    </source>
</evidence>
<name>A0A2U9BHE0_SCOMX</name>
<reference evidence="1 2" key="1">
    <citation type="submission" date="2017-12" db="EMBL/GenBank/DDBJ databases">
        <title>Integrating genomic resources of turbot (Scophthalmus maximus) in depth evaluation of genetic and physical mapping variation across individuals.</title>
        <authorList>
            <person name="Martinez P."/>
        </authorList>
    </citation>
    <scope>NUCLEOTIDE SEQUENCE [LARGE SCALE GENOMIC DNA]</scope>
</reference>
<keyword evidence="2" id="KW-1185">Reference proteome</keyword>
<sequence>MWLTFWGEKNPGYKGEVVGVTPVTCLDPGLSNGTTQIILVNINGDHMENINLTQQLGDGELVE</sequence>
<dbReference type="Proteomes" id="UP000246464">
    <property type="component" value="Chromosome 6"/>
</dbReference>
<accession>A0A2U9BHE0</accession>
<dbReference type="AlphaFoldDB" id="A0A2U9BHE0"/>
<proteinExistence type="predicted"/>
<dbReference type="EMBL" id="CP026248">
    <property type="protein sequence ID" value="AWP03394.1"/>
    <property type="molecule type" value="Genomic_DNA"/>
</dbReference>
<feature type="non-terminal residue" evidence="1">
    <location>
        <position position="63"/>
    </location>
</feature>
<evidence type="ECO:0000313" key="1">
    <source>
        <dbReference type="EMBL" id="AWP03394.1"/>
    </source>
</evidence>
<dbReference type="Gene3D" id="3.90.79.10">
    <property type="entry name" value="Nucleoside Triphosphate Pyrophosphohydrolase"/>
    <property type="match status" value="1"/>
</dbReference>